<keyword evidence="3" id="KW-0255">Endonuclease</keyword>
<dbReference type="PANTHER" id="PTHR41349">
    <property type="match status" value="1"/>
</dbReference>
<evidence type="ECO:0000313" key="4">
    <source>
        <dbReference type="Proteomes" id="UP000027661"/>
    </source>
</evidence>
<organism evidence="3 4">
    <name type="scientific">Phocaeicola vulgatus str. 3975 RP4</name>
    <dbReference type="NCBI Taxonomy" id="1339352"/>
    <lineage>
        <taxon>Bacteria</taxon>
        <taxon>Pseudomonadati</taxon>
        <taxon>Bacteroidota</taxon>
        <taxon>Bacteroidia</taxon>
        <taxon>Bacteroidales</taxon>
        <taxon>Bacteroidaceae</taxon>
        <taxon>Phocaeicola</taxon>
    </lineage>
</organism>
<keyword evidence="3" id="KW-0540">Nuclease</keyword>
<dbReference type="EMBL" id="JNHM01000079">
    <property type="protein sequence ID" value="KDS48982.1"/>
    <property type="molecule type" value="Genomic_DNA"/>
</dbReference>
<evidence type="ECO:0000256" key="1">
    <source>
        <dbReference type="SAM" id="SignalP"/>
    </source>
</evidence>
<keyword evidence="3" id="KW-0269">Exonuclease</keyword>
<protein>
    <submittedName>
        <fullName evidence="3">Endonuclease/Exonuclease/phosphatase family protein</fullName>
    </submittedName>
</protein>
<proteinExistence type="predicted"/>
<dbReference type="SUPFAM" id="SSF56219">
    <property type="entry name" value="DNase I-like"/>
    <property type="match status" value="1"/>
</dbReference>
<name>A0A069SBU5_PHOVU</name>
<evidence type="ECO:0000313" key="3">
    <source>
        <dbReference type="EMBL" id="KDS48982.1"/>
    </source>
</evidence>
<dbReference type="PROSITE" id="PS51257">
    <property type="entry name" value="PROKAR_LIPOPROTEIN"/>
    <property type="match status" value="1"/>
</dbReference>
<dbReference type="PATRIC" id="fig|1339352.3.peg.3090"/>
<gene>
    <name evidence="3" type="ORF">M099_3251</name>
</gene>
<dbReference type="InterPro" id="IPR036691">
    <property type="entry name" value="Endo/exonu/phosph_ase_sf"/>
</dbReference>
<comment type="caution">
    <text evidence="3">The sequence shown here is derived from an EMBL/GenBank/DDBJ whole genome shotgun (WGS) entry which is preliminary data.</text>
</comment>
<dbReference type="PANTHER" id="PTHR41349:SF1">
    <property type="entry name" value="PROTEIN CBG08683"/>
    <property type="match status" value="1"/>
</dbReference>
<evidence type="ECO:0000259" key="2">
    <source>
        <dbReference type="Pfam" id="PF03372"/>
    </source>
</evidence>
<dbReference type="GO" id="GO:0004527">
    <property type="term" value="F:exonuclease activity"/>
    <property type="evidence" value="ECO:0007669"/>
    <property type="project" value="UniProtKB-KW"/>
</dbReference>
<keyword evidence="3" id="KW-0378">Hydrolase</keyword>
<dbReference type="RefSeq" id="WP_032953215.1">
    <property type="nucleotide sequence ID" value="NZ_JNHM01000079.1"/>
</dbReference>
<accession>A0A069SBU5</accession>
<dbReference type="InterPro" id="IPR005135">
    <property type="entry name" value="Endo/exonuclease/phosphatase"/>
</dbReference>
<dbReference type="Pfam" id="PF03372">
    <property type="entry name" value="Exo_endo_phos"/>
    <property type="match status" value="1"/>
</dbReference>
<sequence>MMITRNFIGVVVLCLCALAACTSSKESKKTLTVLSWNVWHGGHSKTYSGKGCEGTIDILKKSEADVVLMIETYGAAPMVADSLGYSYNLISDNLSIYSRYPIIRKYAFADSISTFNFGGVMIDVDGKPVRVFNTWLHYLPDMRLAPTDKSKEEILAWEMEGTRDEEIHKILSVLQPLLAEADSIPIIMGGDFNVHSHLDWTEATRNLYLHGGAVVDWPVSIAMEEAGFKDSFREMNPNPVANLGVTWLTDADSLETECRMDRIDFIYYQGKTIQAIASECYDNSLGKTFTFKGEDFFYPSDHGFVLSKFELD</sequence>
<dbReference type="Proteomes" id="UP000027661">
    <property type="component" value="Unassembled WGS sequence"/>
</dbReference>
<dbReference type="AlphaFoldDB" id="A0A069SBU5"/>
<keyword evidence="1" id="KW-0732">Signal</keyword>
<feature type="signal peptide" evidence="1">
    <location>
        <begin position="1"/>
        <end position="19"/>
    </location>
</feature>
<feature type="chain" id="PRO_5001669524" evidence="1">
    <location>
        <begin position="20"/>
        <end position="312"/>
    </location>
</feature>
<feature type="domain" description="Endonuclease/exonuclease/phosphatase" evidence="2">
    <location>
        <begin position="34"/>
        <end position="302"/>
    </location>
</feature>
<dbReference type="GO" id="GO:0004519">
    <property type="term" value="F:endonuclease activity"/>
    <property type="evidence" value="ECO:0007669"/>
    <property type="project" value="UniProtKB-KW"/>
</dbReference>
<dbReference type="Gene3D" id="3.60.10.10">
    <property type="entry name" value="Endonuclease/exonuclease/phosphatase"/>
    <property type="match status" value="1"/>
</dbReference>
<reference evidence="3 4" key="1">
    <citation type="submission" date="2014-04" db="EMBL/GenBank/DDBJ databases">
        <authorList>
            <person name="Sears C."/>
            <person name="Carroll K."/>
            <person name="Sack B.R."/>
            <person name="Qadri F."/>
            <person name="Myers L.L."/>
            <person name="Chung G.-T."/>
            <person name="Escheverria P."/>
            <person name="Fraser C.M."/>
            <person name="Sadzewicz L."/>
            <person name="Shefchek K.A."/>
            <person name="Tallon L."/>
            <person name="Das S.P."/>
            <person name="Daugherty S."/>
            <person name="Mongodin E.F."/>
        </authorList>
    </citation>
    <scope>NUCLEOTIDE SEQUENCE [LARGE SCALE GENOMIC DNA]</scope>
    <source>
        <strain evidence="3 4">3975 RP4</strain>
    </source>
</reference>